<comment type="similarity">
    <text evidence="1">Belongs to the sulfotransferase 1 family.</text>
</comment>
<accession>A0A9N9X6E9</accession>
<keyword evidence="2" id="KW-0808">Transferase</keyword>
<evidence type="ECO:0000313" key="5">
    <source>
        <dbReference type="Proteomes" id="UP001153737"/>
    </source>
</evidence>
<evidence type="ECO:0000259" key="3">
    <source>
        <dbReference type="Pfam" id="PF00685"/>
    </source>
</evidence>
<dbReference type="AlphaFoldDB" id="A0A9N9X6E9"/>
<feature type="domain" description="Sulfotransferase" evidence="3">
    <location>
        <begin position="16"/>
        <end position="217"/>
    </location>
</feature>
<dbReference type="Proteomes" id="UP001153737">
    <property type="component" value="Chromosome 5"/>
</dbReference>
<evidence type="ECO:0000313" key="4">
    <source>
        <dbReference type="EMBL" id="CAG9821981.1"/>
    </source>
</evidence>
<proteinExistence type="inferred from homology"/>
<sequence>MSVVLYEYTEQFKSLFTNSVEYVKSLPSPRFIKTHLPYQLLPTEIDKVKPKIIYTMRNPKDLCVSYYYHCKLLHNFNVEFETFCELFLNDAVAYGGVFNHYLDFWKRRNDENVLILTYEEMKMDLKNTVIKIAEFMEKSLADKDINSIVDFVSFGKMRKNKACNCESLVDNVKGADFFEKKGFHFIRNGEIADWKNHMTDEMSTRFDKWIERNTKGTNLHF</sequence>
<dbReference type="SUPFAM" id="SSF52540">
    <property type="entry name" value="P-loop containing nucleoside triphosphate hydrolases"/>
    <property type="match status" value="1"/>
</dbReference>
<organism evidence="4 5">
    <name type="scientific">Phaedon cochleariae</name>
    <name type="common">Mustard beetle</name>
    <dbReference type="NCBI Taxonomy" id="80249"/>
    <lineage>
        <taxon>Eukaryota</taxon>
        <taxon>Metazoa</taxon>
        <taxon>Ecdysozoa</taxon>
        <taxon>Arthropoda</taxon>
        <taxon>Hexapoda</taxon>
        <taxon>Insecta</taxon>
        <taxon>Pterygota</taxon>
        <taxon>Neoptera</taxon>
        <taxon>Endopterygota</taxon>
        <taxon>Coleoptera</taxon>
        <taxon>Polyphaga</taxon>
        <taxon>Cucujiformia</taxon>
        <taxon>Chrysomeloidea</taxon>
        <taxon>Chrysomelidae</taxon>
        <taxon>Chrysomelinae</taxon>
        <taxon>Chrysomelini</taxon>
        <taxon>Phaedon</taxon>
    </lineage>
</organism>
<dbReference type="InterPro" id="IPR027417">
    <property type="entry name" value="P-loop_NTPase"/>
</dbReference>
<dbReference type="EMBL" id="OU896711">
    <property type="protein sequence ID" value="CAG9821981.1"/>
    <property type="molecule type" value="Genomic_DNA"/>
</dbReference>
<evidence type="ECO:0000256" key="1">
    <source>
        <dbReference type="ARBA" id="ARBA00005771"/>
    </source>
</evidence>
<dbReference type="InterPro" id="IPR000863">
    <property type="entry name" value="Sulfotransferase_dom"/>
</dbReference>
<dbReference type="Pfam" id="PF00685">
    <property type="entry name" value="Sulfotransfer_1"/>
    <property type="match status" value="1"/>
</dbReference>
<dbReference type="GO" id="GO:0008146">
    <property type="term" value="F:sulfotransferase activity"/>
    <property type="evidence" value="ECO:0007669"/>
    <property type="project" value="InterPro"/>
</dbReference>
<gene>
    <name evidence="4" type="ORF">PHAECO_LOCUS8911</name>
</gene>
<dbReference type="OrthoDB" id="205623at2759"/>
<protein>
    <recommendedName>
        <fullName evidence="3">Sulfotransferase domain-containing protein</fullName>
    </recommendedName>
</protein>
<evidence type="ECO:0000256" key="2">
    <source>
        <dbReference type="ARBA" id="ARBA00022679"/>
    </source>
</evidence>
<dbReference type="PANTHER" id="PTHR11783">
    <property type="entry name" value="SULFOTRANSFERASE SULT"/>
    <property type="match status" value="1"/>
</dbReference>
<name>A0A9N9X6E9_PHACE</name>
<reference evidence="4" key="1">
    <citation type="submission" date="2022-01" db="EMBL/GenBank/DDBJ databases">
        <authorList>
            <person name="King R."/>
        </authorList>
    </citation>
    <scope>NUCLEOTIDE SEQUENCE</scope>
</reference>
<dbReference type="Gene3D" id="3.40.50.300">
    <property type="entry name" value="P-loop containing nucleotide triphosphate hydrolases"/>
    <property type="match status" value="1"/>
</dbReference>
<reference evidence="4" key="2">
    <citation type="submission" date="2022-10" db="EMBL/GenBank/DDBJ databases">
        <authorList>
            <consortium name="ENA_rothamsted_submissions"/>
            <consortium name="culmorum"/>
            <person name="King R."/>
        </authorList>
    </citation>
    <scope>NUCLEOTIDE SEQUENCE</scope>
</reference>
<keyword evidence="5" id="KW-1185">Reference proteome</keyword>